<evidence type="ECO:0000313" key="1">
    <source>
        <dbReference type="EMBL" id="MBC2864995.1"/>
    </source>
</evidence>
<organism evidence="1 2">
    <name type="scientific">Streptomyces mexicanus</name>
    <dbReference type="NCBI Taxonomy" id="178566"/>
    <lineage>
        <taxon>Bacteria</taxon>
        <taxon>Bacillati</taxon>
        <taxon>Actinomycetota</taxon>
        <taxon>Actinomycetes</taxon>
        <taxon>Kitasatosporales</taxon>
        <taxon>Streptomycetaceae</taxon>
        <taxon>Streptomyces</taxon>
    </lineage>
</organism>
<dbReference type="EMBL" id="JACMHY010000002">
    <property type="protein sequence ID" value="MBC2864995.1"/>
    <property type="molecule type" value="Genomic_DNA"/>
</dbReference>
<protein>
    <recommendedName>
        <fullName evidence="3">DUF4286 family protein</fullName>
    </recommendedName>
</protein>
<name>A0A7X1HYI2_9ACTN</name>
<proteinExistence type="predicted"/>
<dbReference type="SUPFAM" id="SSF54909">
    <property type="entry name" value="Dimeric alpha+beta barrel"/>
    <property type="match status" value="1"/>
</dbReference>
<evidence type="ECO:0008006" key="3">
    <source>
        <dbReference type="Google" id="ProtNLM"/>
    </source>
</evidence>
<reference evidence="1 2" key="1">
    <citation type="submission" date="2020-08" db="EMBL/GenBank/DDBJ databases">
        <title>Whole-Genome Sequence of French Clinical Streptomyces mexicanus Strain Q0842.</title>
        <authorList>
            <person name="Boxberger M."/>
            <person name="La Scola B."/>
        </authorList>
    </citation>
    <scope>NUCLEOTIDE SEQUENCE [LARGE SCALE GENOMIC DNA]</scope>
    <source>
        <strain evidence="1 2">Marseille-Q0842</strain>
    </source>
</reference>
<sequence length="110" mass="12174">MGSEKAYYVVLNNPVEGEEEKFDRWTEDVHIPEVLAVDGFVAAQRYELAGPQRSAAPGPFRFMVMYEIDGDLATALANLGAAAPHMDKSVSSRPDRLAYAFVERGPRRVS</sequence>
<dbReference type="InterPro" id="IPR011008">
    <property type="entry name" value="Dimeric_a/b-barrel"/>
</dbReference>
<comment type="caution">
    <text evidence="1">The sequence shown here is derived from an EMBL/GenBank/DDBJ whole genome shotgun (WGS) entry which is preliminary data.</text>
</comment>
<keyword evidence="2" id="KW-1185">Reference proteome</keyword>
<gene>
    <name evidence="1" type="ORF">H1R13_08265</name>
</gene>
<dbReference type="Proteomes" id="UP000517694">
    <property type="component" value="Unassembled WGS sequence"/>
</dbReference>
<accession>A0A7X1HYI2</accession>
<dbReference type="OrthoDB" id="3481501at2"/>
<dbReference type="AlphaFoldDB" id="A0A7X1HYI2"/>
<evidence type="ECO:0000313" key="2">
    <source>
        <dbReference type="Proteomes" id="UP000517694"/>
    </source>
</evidence>
<dbReference type="RefSeq" id="WP_159663543.1">
    <property type="nucleotide sequence ID" value="NZ_JACMHY010000002.1"/>
</dbReference>